<comment type="subcellular location">
    <subcellularLocation>
        <location evidence="1">Membrane</location>
        <topology evidence="1">Multi-pass membrane protein</topology>
    </subcellularLocation>
</comment>
<dbReference type="Gene3D" id="1.20.1260.100">
    <property type="entry name" value="TspO/MBR protein"/>
    <property type="match status" value="1"/>
</dbReference>
<evidence type="ECO:0000256" key="2">
    <source>
        <dbReference type="ARBA" id="ARBA00007524"/>
    </source>
</evidence>
<dbReference type="EMBL" id="RKST01000026">
    <property type="protein sequence ID" value="RUM95999.1"/>
    <property type="molecule type" value="Genomic_DNA"/>
</dbReference>
<evidence type="ECO:0000256" key="5">
    <source>
        <dbReference type="ARBA" id="ARBA00023136"/>
    </source>
</evidence>
<evidence type="ECO:0000256" key="3">
    <source>
        <dbReference type="ARBA" id="ARBA00022692"/>
    </source>
</evidence>
<sequence length="157" mass="17429">MASLLVLLGFGVASFAAGIGGIVFRPGQWYQQLDKPSWRPPDWLFAPVWTLLYAMIALAGWLVWREAGFGGAELPLSAYGIQLLLNAAWSPIFFGLHRIGWALVEMVLLWLSIVATIVLFYPIHPAAAAVLVPYLCWVSFALLLNFSVWRRNSVIPS</sequence>
<name>A0A432V1E7_9HYPH</name>
<dbReference type="Pfam" id="PF03073">
    <property type="entry name" value="TspO_MBR"/>
    <property type="match status" value="1"/>
</dbReference>
<dbReference type="PANTHER" id="PTHR10057:SF0">
    <property type="entry name" value="TRANSLOCATOR PROTEIN"/>
    <property type="match status" value="1"/>
</dbReference>
<protein>
    <submittedName>
        <fullName evidence="7">Tryptophan-rich sensory protein</fullName>
    </submittedName>
</protein>
<dbReference type="RefSeq" id="WP_128625425.1">
    <property type="nucleotide sequence ID" value="NZ_ML133513.1"/>
</dbReference>
<feature type="transmembrane region" description="Helical" evidence="6">
    <location>
        <begin position="76"/>
        <end position="94"/>
    </location>
</feature>
<gene>
    <name evidence="7" type="ORF">EET67_20220</name>
</gene>
<feature type="transmembrane region" description="Helical" evidence="6">
    <location>
        <begin position="100"/>
        <end position="121"/>
    </location>
</feature>
<accession>A0A432V1E7</accession>
<dbReference type="CDD" id="cd15904">
    <property type="entry name" value="TSPO_MBR"/>
    <property type="match status" value="1"/>
</dbReference>
<dbReference type="OrthoDB" id="9795496at2"/>
<reference evidence="7 8" key="1">
    <citation type="submission" date="2018-11" db="EMBL/GenBank/DDBJ databases">
        <title>Pseudaminobacter arsenicus sp. nov., an arsenic-resistant bacterium isolated from arsenic-rich aquifers.</title>
        <authorList>
            <person name="Mu Y."/>
        </authorList>
    </citation>
    <scope>NUCLEOTIDE SEQUENCE [LARGE SCALE GENOMIC DNA]</scope>
    <source>
        <strain evidence="7 8">CB3</strain>
    </source>
</reference>
<keyword evidence="8" id="KW-1185">Reference proteome</keyword>
<keyword evidence="4 6" id="KW-1133">Transmembrane helix</keyword>
<evidence type="ECO:0000256" key="6">
    <source>
        <dbReference type="SAM" id="Phobius"/>
    </source>
</evidence>
<dbReference type="InterPro" id="IPR038330">
    <property type="entry name" value="TspO/MBR-related_sf"/>
</dbReference>
<dbReference type="FunFam" id="1.20.1260.100:FF:000001">
    <property type="entry name" value="translocator protein 2"/>
    <property type="match status" value="1"/>
</dbReference>
<keyword evidence="3 6" id="KW-0812">Transmembrane</keyword>
<organism evidence="7 8">
    <name type="scientific">Borborobacter arsenicus</name>
    <dbReference type="NCBI Taxonomy" id="1851146"/>
    <lineage>
        <taxon>Bacteria</taxon>
        <taxon>Pseudomonadati</taxon>
        <taxon>Pseudomonadota</taxon>
        <taxon>Alphaproteobacteria</taxon>
        <taxon>Hyphomicrobiales</taxon>
        <taxon>Phyllobacteriaceae</taxon>
        <taxon>Borborobacter</taxon>
    </lineage>
</organism>
<dbReference type="PIRSF" id="PIRSF005859">
    <property type="entry name" value="PBR"/>
    <property type="match status" value="1"/>
</dbReference>
<dbReference type="Proteomes" id="UP000281647">
    <property type="component" value="Unassembled WGS sequence"/>
</dbReference>
<dbReference type="PANTHER" id="PTHR10057">
    <property type="entry name" value="PERIPHERAL-TYPE BENZODIAZEPINE RECEPTOR"/>
    <property type="match status" value="1"/>
</dbReference>
<evidence type="ECO:0000256" key="1">
    <source>
        <dbReference type="ARBA" id="ARBA00004141"/>
    </source>
</evidence>
<dbReference type="AlphaFoldDB" id="A0A432V1E7"/>
<feature type="transmembrane region" description="Helical" evidence="6">
    <location>
        <begin position="44"/>
        <end position="64"/>
    </location>
</feature>
<dbReference type="GO" id="GO:0033013">
    <property type="term" value="P:tetrapyrrole metabolic process"/>
    <property type="evidence" value="ECO:0007669"/>
    <property type="project" value="UniProtKB-ARBA"/>
</dbReference>
<feature type="transmembrane region" description="Helical" evidence="6">
    <location>
        <begin position="128"/>
        <end position="149"/>
    </location>
</feature>
<proteinExistence type="inferred from homology"/>
<evidence type="ECO:0000313" key="7">
    <source>
        <dbReference type="EMBL" id="RUM95999.1"/>
    </source>
</evidence>
<dbReference type="InterPro" id="IPR004307">
    <property type="entry name" value="TspO_MBR"/>
</dbReference>
<dbReference type="GO" id="GO:0016020">
    <property type="term" value="C:membrane"/>
    <property type="evidence" value="ECO:0007669"/>
    <property type="project" value="UniProtKB-SubCell"/>
</dbReference>
<evidence type="ECO:0000313" key="8">
    <source>
        <dbReference type="Proteomes" id="UP000281647"/>
    </source>
</evidence>
<comment type="similarity">
    <text evidence="2">Belongs to the TspO/BZRP family.</text>
</comment>
<keyword evidence="5 6" id="KW-0472">Membrane</keyword>
<comment type="caution">
    <text evidence="7">The sequence shown here is derived from an EMBL/GenBank/DDBJ whole genome shotgun (WGS) entry which is preliminary data.</text>
</comment>
<evidence type="ECO:0000256" key="4">
    <source>
        <dbReference type="ARBA" id="ARBA00022989"/>
    </source>
</evidence>